<organism evidence="12 13">
    <name type="scientific">Pogona vitticeps</name>
    <name type="common">central bearded dragon</name>
    <dbReference type="NCBI Taxonomy" id="103695"/>
    <lineage>
        <taxon>Eukaryota</taxon>
        <taxon>Metazoa</taxon>
        <taxon>Chordata</taxon>
        <taxon>Craniata</taxon>
        <taxon>Vertebrata</taxon>
        <taxon>Euteleostomi</taxon>
        <taxon>Lepidosauria</taxon>
        <taxon>Squamata</taxon>
        <taxon>Bifurcata</taxon>
        <taxon>Unidentata</taxon>
        <taxon>Episquamata</taxon>
        <taxon>Toxicofera</taxon>
        <taxon>Iguania</taxon>
        <taxon>Acrodonta</taxon>
        <taxon>Agamidae</taxon>
        <taxon>Amphibolurinae</taxon>
        <taxon>Pogona</taxon>
    </lineage>
</organism>
<evidence type="ECO:0000256" key="10">
    <source>
        <dbReference type="SAM" id="MobiDB-lite"/>
    </source>
</evidence>
<feature type="compositionally biased region" description="Polar residues" evidence="10">
    <location>
        <begin position="197"/>
        <end position="211"/>
    </location>
</feature>
<comment type="similarity">
    <text evidence="2">Belongs to the TCF/LEF family.</text>
</comment>
<reference evidence="13" key="2">
    <citation type="submission" date="2025-08" db="UniProtKB">
        <authorList>
            <consortium name="RefSeq"/>
        </authorList>
    </citation>
    <scope>IDENTIFICATION</scope>
</reference>
<feature type="compositionally biased region" description="Basic and acidic residues" evidence="10">
    <location>
        <begin position="23"/>
        <end position="35"/>
    </location>
</feature>
<dbReference type="InterPro" id="IPR027397">
    <property type="entry name" value="Catenin-bd_sf"/>
</dbReference>
<evidence type="ECO:0000256" key="7">
    <source>
        <dbReference type="ARBA" id="ARBA00023163"/>
    </source>
</evidence>
<keyword evidence="6" id="KW-0010">Activator</keyword>
<evidence type="ECO:0000256" key="6">
    <source>
        <dbReference type="ARBA" id="ARBA00023159"/>
    </source>
</evidence>
<dbReference type="Proteomes" id="UP001652642">
    <property type="component" value="Chromosome 2"/>
</dbReference>
<feature type="DNA-binding region" description="HMG box" evidence="9">
    <location>
        <begin position="314"/>
        <end position="382"/>
    </location>
</feature>
<feature type="region of interest" description="Disordered" evidence="10">
    <location>
        <begin position="1"/>
        <end position="101"/>
    </location>
</feature>
<keyword evidence="7" id="KW-0804">Transcription</keyword>
<evidence type="ECO:0000256" key="3">
    <source>
        <dbReference type="ARBA" id="ARBA00022687"/>
    </source>
</evidence>
<dbReference type="CDD" id="cd21996">
    <property type="entry name" value="HMG-box_TCF7-like"/>
    <property type="match status" value="1"/>
</dbReference>
<evidence type="ECO:0000256" key="9">
    <source>
        <dbReference type="PROSITE-ProRule" id="PRU00267"/>
    </source>
</evidence>
<feature type="compositionally biased region" description="Low complexity" evidence="10">
    <location>
        <begin position="72"/>
        <end position="97"/>
    </location>
</feature>
<feature type="compositionally biased region" description="Gly residues" evidence="10">
    <location>
        <begin position="62"/>
        <end position="71"/>
    </location>
</feature>
<keyword evidence="8 9" id="KW-0539">Nucleus</keyword>
<dbReference type="PROSITE" id="PS50118">
    <property type="entry name" value="HMG_BOX_2"/>
    <property type="match status" value="1"/>
</dbReference>
<dbReference type="Gene3D" id="1.10.30.10">
    <property type="entry name" value="High mobility group box domain"/>
    <property type="match status" value="1"/>
</dbReference>
<evidence type="ECO:0000256" key="8">
    <source>
        <dbReference type="ARBA" id="ARBA00023242"/>
    </source>
</evidence>
<keyword evidence="12" id="KW-1185">Reference proteome</keyword>
<feature type="compositionally biased region" description="Basic and acidic residues" evidence="10">
    <location>
        <begin position="288"/>
        <end position="311"/>
    </location>
</feature>
<dbReference type="InterPro" id="IPR036910">
    <property type="entry name" value="HMG_box_dom_sf"/>
</dbReference>
<name>A0ABM5FLH8_9SAUR</name>
<evidence type="ECO:0000259" key="11">
    <source>
        <dbReference type="PROSITE" id="PS50118"/>
    </source>
</evidence>
<dbReference type="Pfam" id="PF00505">
    <property type="entry name" value="HMG_box"/>
    <property type="match status" value="1"/>
</dbReference>
<proteinExistence type="inferred from homology"/>
<dbReference type="PANTHER" id="PTHR10373">
    <property type="entry name" value="TRANSCRIPTION FACTOR 7 FAMILY MEMBER"/>
    <property type="match status" value="1"/>
</dbReference>
<dbReference type="GeneID" id="110079405"/>
<dbReference type="InterPro" id="IPR024940">
    <property type="entry name" value="TCF/LEF"/>
</dbReference>
<dbReference type="InterPro" id="IPR009071">
    <property type="entry name" value="HMG_box_dom"/>
</dbReference>
<dbReference type="SMART" id="SM00398">
    <property type="entry name" value="HMG"/>
    <property type="match status" value="1"/>
</dbReference>
<dbReference type="Gene3D" id="4.10.900.10">
    <property type="entry name" value="TCF3-CBD (Catenin binding domain)"/>
    <property type="match status" value="1"/>
</dbReference>
<dbReference type="RefSeq" id="XP_072846248.1">
    <property type="nucleotide sequence ID" value="XM_072990147.1"/>
</dbReference>
<dbReference type="SUPFAM" id="SSF47095">
    <property type="entry name" value="HMG-box"/>
    <property type="match status" value="1"/>
</dbReference>
<accession>A0ABM5FLH8</accession>
<feature type="region of interest" description="Disordered" evidence="10">
    <location>
        <begin position="416"/>
        <end position="470"/>
    </location>
</feature>
<comment type="subcellular location">
    <subcellularLocation>
        <location evidence="1">Nucleus</location>
    </subcellularLocation>
</comment>
<keyword evidence="5 9" id="KW-0238">DNA-binding</keyword>
<evidence type="ECO:0000313" key="13">
    <source>
        <dbReference type="RefSeq" id="XP_072846248.1"/>
    </source>
</evidence>
<dbReference type="InterPro" id="IPR013558">
    <property type="entry name" value="CTNNB1-bd_N"/>
</dbReference>
<keyword evidence="3" id="KW-0879">Wnt signaling pathway</keyword>
<dbReference type="PANTHER" id="PTHR10373:SF33">
    <property type="entry name" value="TRANSCRIPTION FACTOR 7"/>
    <property type="match status" value="1"/>
</dbReference>
<sequence>MPQQLNDGGGGGGDDLGATDEMIAFKDEGEQEEKTQANVFTEGDLADLKSSLVNESESTGPSHGGGSGGGSAPSTGTASTAAGQTGNAAAAGTGPHGEAMRRLQDPPRVYQEKLPDHMEEGLKHQDSGMYKGSAYSGYPFLMLSDPYLPNGSMSPLSNKVPVVQPSHGVHPLTPLIPYSNEHFSHGSHSPHLPADISQKQGVHRPSQTSDVSGFYSLPPSGVGQVTPSMGWQSQPVCPFQSCGFRQPYTSALSAGATFSRITHPLVLGSGMHTAGIPHPGITSSSGKQDMDYYDRSMKSQPEPKREKEAKKPTIKKPLNAFMLYMKEMRAKVIAECTLKESAAINQILGRRWHALSREEQAKYYELARKERQLHMQLYPGWSARDNYVTTLPWKSMGTEYKELLLDEELLNILRKSSSGSSSRDHTKFNSGPLEFSSTSGPVSAARGKKKRRTREKQQDSNSDPASPKKCRARFGLNQQMDWCGPCRRKKKCIRYLQGEGRCASPVSSDGSAIDSPSSPLDVLQCTASALTSEKLPAPASLTLPRQPNPFPVTAHLKMSTSASGLPSKCSVVPHASLAPSESSGYSMLSIGT</sequence>
<evidence type="ECO:0000313" key="12">
    <source>
        <dbReference type="Proteomes" id="UP001652642"/>
    </source>
</evidence>
<dbReference type="Pfam" id="PF08347">
    <property type="entry name" value="CTNNB1_binding"/>
    <property type="match status" value="1"/>
</dbReference>
<reference evidence="12" key="1">
    <citation type="submission" date="2025-05" db="UniProtKB">
        <authorList>
            <consortium name="RefSeq"/>
        </authorList>
    </citation>
    <scope>NUCLEOTIDE SEQUENCE [LARGE SCALE GENOMIC DNA]</scope>
</reference>
<evidence type="ECO:0000256" key="4">
    <source>
        <dbReference type="ARBA" id="ARBA00023015"/>
    </source>
</evidence>
<dbReference type="SMART" id="SM01366">
    <property type="entry name" value="c-clamp"/>
    <property type="match status" value="1"/>
</dbReference>
<feature type="region of interest" description="Disordered" evidence="10">
    <location>
        <begin position="276"/>
        <end position="312"/>
    </location>
</feature>
<evidence type="ECO:0000256" key="1">
    <source>
        <dbReference type="ARBA" id="ARBA00004123"/>
    </source>
</evidence>
<evidence type="ECO:0000256" key="5">
    <source>
        <dbReference type="ARBA" id="ARBA00023125"/>
    </source>
</evidence>
<feature type="domain" description="HMG box" evidence="11">
    <location>
        <begin position="314"/>
        <end position="382"/>
    </location>
</feature>
<gene>
    <name evidence="13" type="primary">TCF7</name>
</gene>
<protein>
    <submittedName>
        <fullName evidence="13">Transcription factor 7 isoform X1</fullName>
    </submittedName>
</protein>
<keyword evidence="4" id="KW-0805">Transcription regulation</keyword>
<feature type="region of interest" description="Disordered" evidence="10">
    <location>
        <begin position="183"/>
        <end position="218"/>
    </location>
</feature>
<evidence type="ECO:0000256" key="2">
    <source>
        <dbReference type="ARBA" id="ARBA00006569"/>
    </source>
</evidence>